<proteinExistence type="inferred from homology"/>
<dbReference type="GeneID" id="93375434"/>
<comment type="similarity">
    <text evidence="1">Belongs to the peptidase A24 family.</text>
</comment>
<keyword evidence="2" id="KW-0812">Transmembrane</keyword>
<feature type="domain" description="Prepilin type IV endopeptidase peptidase" evidence="3">
    <location>
        <begin position="8"/>
        <end position="92"/>
    </location>
</feature>
<dbReference type="Pfam" id="PF01478">
    <property type="entry name" value="Peptidase_A24"/>
    <property type="match status" value="1"/>
</dbReference>
<sequence>MNSPAVFAFTAWCLALSVCDLRSLRLPNTLTLPGAIAALGYGFAVGKPILALLGASLLALPYLAIHLCAPHALGAGDVKLALGLGAVTALAGPSTWAWAALAAPMLTAAAGIGTLAAHSLPGIAIRAPAISAPAHRAREPIRRPWSGVVPWMFATAGKAAPAFEGGGVFGGSAGGIGVLAHGPAMCVASVVAVVAGR</sequence>
<dbReference type="InterPro" id="IPR050882">
    <property type="entry name" value="Prepilin_peptidase/N-MTase"/>
</dbReference>
<keyword evidence="2" id="KW-0472">Membrane</keyword>
<evidence type="ECO:0000313" key="4">
    <source>
        <dbReference type="EMBL" id="APA98128.1"/>
    </source>
</evidence>
<feature type="transmembrane region" description="Helical" evidence="2">
    <location>
        <begin position="49"/>
        <end position="68"/>
    </location>
</feature>
<evidence type="ECO:0000256" key="2">
    <source>
        <dbReference type="SAM" id="Phobius"/>
    </source>
</evidence>
<dbReference type="AlphaFoldDB" id="A0ABC8AVF5"/>
<feature type="transmembrane region" description="Helical" evidence="2">
    <location>
        <begin position="175"/>
        <end position="195"/>
    </location>
</feature>
<evidence type="ECO:0000313" key="5">
    <source>
        <dbReference type="Proteomes" id="UP000180166"/>
    </source>
</evidence>
<dbReference type="EMBL" id="CP017839">
    <property type="protein sequence ID" value="APA98128.1"/>
    <property type="molecule type" value="Genomic_DNA"/>
</dbReference>
<name>A0ABC8AVF5_9NOCA</name>
<organism evidence="4 5">
    <name type="scientific">Nocardia seriolae</name>
    <dbReference type="NCBI Taxonomy" id="37332"/>
    <lineage>
        <taxon>Bacteria</taxon>
        <taxon>Bacillati</taxon>
        <taxon>Actinomycetota</taxon>
        <taxon>Actinomycetes</taxon>
        <taxon>Mycobacteriales</taxon>
        <taxon>Nocardiaceae</taxon>
        <taxon>Nocardia</taxon>
    </lineage>
</organism>
<dbReference type="Proteomes" id="UP000180166">
    <property type="component" value="Chromosome"/>
</dbReference>
<gene>
    <name evidence="4" type="ORF">NS506_04080</name>
</gene>
<accession>A0ABC8AVF5</accession>
<dbReference type="RefSeq" id="WP_033086910.1">
    <property type="nucleotide sequence ID" value="NZ_AP017900.1"/>
</dbReference>
<feature type="transmembrane region" description="Helical" evidence="2">
    <location>
        <begin position="80"/>
        <end position="99"/>
    </location>
</feature>
<dbReference type="InterPro" id="IPR000045">
    <property type="entry name" value="Prepilin_IV_endopep_pep"/>
</dbReference>
<dbReference type="KEGG" id="nsr:NS506_04080"/>
<dbReference type="PANTHER" id="PTHR30487:SF0">
    <property type="entry name" value="PREPILIN LEADER PEPTIDASE_N-METHYLTRANSFERASE-RELATED"/>
    <property type="match status" value="1"/>
</dbReference>
<evidence type="ECO:0000256" key="1">
    <source>
        <dbReference type="ARBA" id="ARBA00005801"/>
    </source>
</evidence>
<evidence type="ECO:0000259" key="3">
    <source>
        <dbReference type="Pfam" id="PF01478"/>
    </source>
</evidence>
<dbReference type="Gene3D" id="1.20.120.1220">
    <property type="match status" value="1"/>
</dbReference>
<dbReference type="PANTHER" id="PTHR30487">
    <property type="entry name" value="TYPE 4 PREPILIN-LIKE PROTEINS LEADER PEPTIDE-PROCESSING ENZYME"/>
    <property type="match status" value="1"/>
</dbReference>
<protein>
    <recommendedName>
        <fullName evidence="3">Prepilin type IV endopeptidase peptidase domain-containing protein</fullName>
    </recommendedName>
</protein>
<keyword evidence="2" id="KW-1133">Transmembrane helix</keyword>
<reference evidence="4 5" key="1">
    <citation type="submission" date="2016-10" db="EMBL/GenBank/DDBJ databases">
        <title>Genome sequence of Nocardia seriolae strain EM150506, isolated from Anguila japonica.</title>
        <authorList>
            <person name="Han H.-J."/>
        </authorList>
    </citation>
    <scope>NUCLEOTIDE SEQUENCE [LARGE SCALE GENOMIC DNA]</scope>
    <source>
        <strain evidence="4 5">EM150506</strain>
    </source>
</reference>